<evidence type="ECO:0000259" key="1">
    <source>
        <dbReference type="Pfam" id="PF03184"/>
    </source>
</evidence>
<gene>
    <name evidence="2" type="ORF">MAR_008140</name>
</gene>
<sequence>MDESGLFYRESSRSTFYMKGEDCAGGKRAKERITVALCASMTVDKLPVKYCSNRTAWIHSWCFEYWVKSLDRKMRAGNRHILLFVDNAPVHPNITLRNNCTSVLQPMDAGIIQTLKLKYRKRQIAHVLSEMDRNSSQMGPEILRVFNILQDMYWINSSWNEVKAETIIKCFQKCGFGEKLSFSTSDHEESNQDRDDIDEDDIPLAVLRLSRDLFSQDFNTLADIDSNVHTCDNSMTDWGRPAPQILSEMRNSDETSSNFDDKEEEEYLRFGKSGFNK</sequence>
<dbReference type="InterPro" id="IPR050863">
    <property type="entry name" value="CenT-Element_Derived"/>
</dbReference>
<evidence type="ECO:0000313" key="3">
    <source>
        <dbReference type="Proteomes" id="UP001164746"/>
    </source>
</evidence>
<evidence type="ECO:0000313" key="2">
    <source>
        <dbReference type="EMBL" id="WAR01582.1"/>
    </source>
</evidence>
<protein>
    <submittedName>
        <fullName evidence="2">TIGD4-like protein</fullName>
    </submittedName>
</protein>
<dbReference type="EMBL" id="CP111015">
    <property type="protein sequence ID" value="WAR01582.1"/>
    <property type="molecule type" value="Genomic_DNA"/>
</dbReference>
<proteinExistence type="predicted"/>
<dbReference type="PANTHER" id="PTHR19303:SF73">
    <property type="entry name" value="PROTEIN PDC2"/>
    <property type="match status" value="1"/>
</dbReference>
<reference evidence="2" key="1">
    <citation type="submission" date="2022-11" db="EMBL/GenBank/DDBJ databases">
        <title>Centuries of genome instability and evolution in soft-shell clam transmissible cancer (bioRxiv).</title>
        <authorList>
            <person name="Hart S.F.M."/>
            <person name="Yonemitsu M.A."/>
            <person name="Giersch R.M."/>
            <person name="Beal B.F."/>
            <person name="Arriagada G."/>
            <person name="Davis B.W."/>
            <person name="Ostrander E.A."/>
            <person name="Goff S.P."/>
            <person name="Metzger M.J."/>
        </authorList>
    </citation>
    <scope>NUCLEOTIDE SEQUENCE</scope>
    <source>
        <strain evidence="2">MELC-2E11</strain>
        <tissue evidence="2">Siphon/mantle</tissue>
    </source>
</reference>
<dbReference type="InterPro" id="IPR004875">
    <property type="entry name" value="DDE_SF_endonuclease_dom"/>
</dbReference>
<keyword evidence="3" id="KW-1185">Reference proteome</keyword>
<dbReference type="Proteomes" id="UP001164746">
    <property type="component" value="Chromosome 4"/>
</dbReference>
<dbReference type="Pfam" id="PF03184">
    <property type="entry name" value="DDE_1"/>
    <property type="match status" value="1"/>
</dbReference>
<organism evidence="2 3">
    <name type="scientific">Mya arenaria</name>
    <name type="common">Soft-shell clam</name>
    <dbReference type="NCBI Taxonomy" id="6604"/>
    <lineage>
        <taxon>Eukaryota</taxon>
        <taxon>Metazoa</taxon>
        <taxon>Spiralia</taxon>
        <taxon>Lophotrochozoa</taxon>
        <taxon>Mollusca</taxon>
        <taxon>Bivalvia</taxon>
        <taxon>Autobranchia</taxon>
        <taxon>Heteroconchia</taxon>
        <taxon>Euheterodonta</taxon>
        <taxon>Imparidentia</taxon>
        <taxon>Neoheterodontei</taxon>
        <taxon>Myida</taxon>
        <taxon>Myoidea</taxon>
        <taxon>Myidae</taxon>
        <taxon>Mya</taxon>
    </lineage>
</organism>
<feature type="domain" description="DDE-1" evidence="1">
    <location>
        <begin position="41"/>
        <end position="171"/>
    </location>
</feature>
<accession>A0ABY7DV60</accession>
<dbReference type="PANTHER" id="PTHR19303">
    <property type="entry name" value="TRANSPOSON"/>
    <property type="match status" value="1"/>
</dbReference>
<name>A0ABY7DV60_MYAAR</name>